<evidence type="ECO:0000313" key="12">
    <source>
        <dbReference type="Proteomes" id="UP000729402"/>
    </source>
</evidence>
<dbReference type="InterPro" id="IPR044677">
    <property type="entry name" value="SLC25A3/Pic2/Mir1-like"/>
</dbReference>
<evidence type="ECO:0000313" key="11">
    <source>
        <dbReference type="EMBL" id="KAG8074292.1"/>
    </source>
</evidence>
<reference evidence="11" key="2">
    <citation type="submission" date="2021-02" db="EMBL/GenBank/DDBJ databases">
        <authorList>
            <person name="Kimball J.A."/>
            <person name="Haas M.W."/>
            <person name="Macchietto M."/>
            <person name="Kono T."/>
            <person name="Duquette J."/>
            <person name="Shao M."/>
        </authorList>
    </citation>
    <scope>NUCLEOTIDE SEQUENCE</scope>
    <source>
        <tissue evidence="11">Fresh leaf tissue</tissue>
    </source>
</reference>
<evidence type="ECO:0000256" key="2">
    <source>
        <dbReference type="ARBA" id="ARBA00006375"/>
    </source>
</evidence>
<feature type="repeat" description="Solcar" evidence="8">
    <location>
        <begin position="12"/>
        <end position="96"/>
    </location>
</feature>
<evidence type="ECO:0000256" key="5">
    <source>
        <dbReference type="ARBA" id="ARBA00022792"/>
    </source>
</evidence>
<keyword evidence="12" id="KW-1185">Reference proteome</keyword>
<name>A0A8J5SR29_ZIZPA</name>
<keyword evidence="6" id="KW-1133">Transmembrane helix</keyword>
<keyword evidence="8" id="KW-0472">Membrane</keyword>
<proteinExistence type="inferred from homology"/>
<comment type="subcellular location">
    <subcellularLocation>
        <location evidence="1">Mitochondrion inner membrane</location>
        <topology evidence="1">Multi-pass membrane protein</topology>
    </subcellularLocation>
</comment>
<keyword evidence="3 9" id="KW-0813">Transport</keyword>
<dbReference type="EMBL" id="JAAALK010000283">
    <property type="protein sequence ID" value="KAG8074292.1"/>
    <property type="molecule type" value="Genomic_DNA"/>
</dbReference>
<keyword evidence="5" id="KW-0999">Mitochondrion inner membrane</keyword>
<dbReference type="PROSITE" id="PS50920">
    <property type="entry name" value="SOLCAR"/>
    <property type="match status" value="1"/>
</dbReference>
<evidence type="ECO:0000256" key="10">
    <source>
        <dbReference type="SAM" id="MobiDB-lite"/>
    </source>
</evidence>
<evidence type="ECO:0000256" key="7">
    <source>
        <dbReference type="ARBA" id="ARBA00023128"/>
    </source>
</evidence>
<evidence type="ECO:0000256" key="8">
    <source>
        <dbReference type="PROSITE-ProRule" id="PRU00282"/>
    </source>
</evidence>
<protein>
    <submittedName>
        <fullName evidence="11">Uncharacterized protein</fullName>
    </submittedName>
</protein>
<dbReference type="GO" id="GO:0005743">
    <property type="term" value="C:mitochondrial inner membrane"/>
    <property type="evidence" value="ECO:0007669"/>
    <property type="project" value="UniProtKB-SubCell"/>
</dbReference>
<feature type="compositionally biased region" description="Low complexity" evidence="10">
    <location>
        <begin position="11"/>
        <end position="35"/>
    </location>
</feature>
<reference evidence="11" key="1">
    <citation type="journal article" date="2021" name="bioRxiv">
        <title>Whole Genome Assembly and Annotation of Northern Wild Rice, Zizania palustris L., Supports a Whole Genome Duplication in the Zizania Genus.</title>
        <authorList>
            <person name="Haas M."/>
            <person name="Kono T."/>
            <person name="Macchietto M."/>
            <person name="Millas R."/>
            <person name="McGilp L."/>
            <person name="Shao M."/>
            <person name="Duquette J."/>
            <person name="Hirsch C.N."/>
            <person name="Kimball J."/>
        </authorList>
    </citation>
    <scope>NUCLEOTIDE SEQUENCE</scope>
    <source>
        <tissue evidence="11">Fresh leaf tissue</tissue>
    </source>
</reference>
<dbReference type="GO" id="GO:0005315">
    <property type="term" value="F:phosphate transmembrane transporter activity"/>
    <property type="evidence" value="ECO:0007669"/>
    <property type="project" value="InterPro"/>
</dbReference>
<evidence type="ECO:0000256" key="6">
    <source>
        <dbReference type="ARBA" id="ARBA00022989"/>
    </source>
</evidence>
<dbReference type="Proteomes" id="UP000729402">
    <property type="component" value="Unassembled WGS sequence"/>
</dbReference>
<accession>A0A8J5SR29</accession>
<comment type="caution">
    <text evidence="11">The sequence shown here is derived from an EMBL/GenBank/DDBJ whole genome shotgun (WGS) entry which is preliminary data.</text>
</comment>
<sequence length="137" mass="15173">MRRYRFTRHCSTPPASSTSSSAPVSPTSPSDPSPLDLVKCNMQVDPGKYKDISSSFGILLQEQGLGGFFKGWMATLVGYNSQRAYKFGFYEFFKKCYSDIVGSEHAEKLKTFIYLAPSASAEVITDITLCPMEAMIL</sequence>
<feature type="region of interest" description="Disordered" evidence="10">
    <location>
        <begin position="1"/>
        <end position="35"/>
    </location>
</feature>
<dbReference type="GO" id="GO:1990547">
    <property type="term" value="P:mitochondrial phosphate ion transmembrane transport"/>
    <property type="evidence" value="ECO:0007669"/>
    <property type="project" value="InterPro"/>
</dbReference>
<evidence type="ECO:0000256" key="9">
    <source>
        <dbReference type="RuleBase" id="RU000488"/>
    </source>
</evidence>
<dbReference type="OrthoDB" id="1702583at2759"/>
<keyword evidence="8 9" id="KW-0812">Transmembrane</keyword>
<dbReference type="PANTHER" id="PTHR45671:SF3">
    <property type="entry name" value="MITOCHONDRIAL PHOSPHATE CARRIER PROTEIN 3 MITOCHONDRIAL"/>
    <property type="match status" value="1"/>
</dbReference>
<dbReference type="PANTHER" id="PTHR45671">
    <property type="entry name" value="SOLUTE CARRIER FAMILY 25 (MITOCHONDRIAL CARRIER PHOSPHATE CARRIER), MEMBER 3, LIKE-RELATED-RELATED"/>
    <property type="match status" value="1"/>
</dbReference>
<evidence type="ECO:0000256" key="1">
    <source>
        <dbReference type="ARBA" id="ARBA00004448"/>
    </source>
</evidence>
<dbReference type="InterPro" id="IPR018108">
    <property type="entry name" value="MCP_transmembrane"/>
</dbReference>
<evidence type="ECO:0000256" key="3">
    <source>
        <dbReference type="ARBA" id="ARBA00022448"/>
    </source>
</evidence>
<dbReference type="AlphaFoldDB" id="A0A8J5SR29"/>
<organism evidence="11 12">
    <name type="scientific">Zizania palustris</name>
    <name type="common">Northern wild rice</name>
    <dbReference type="NCBI Taxonomy" id="103762"/>
    <lineage>
        <taxon>Eukaryota</taxon>
        <taxon>Viridiplantae</taxon>
        <taxon>Streptophyta</taxon>
        <taxon>Embryophyta</taxon>
        <taxon>Tracheophyta</taxon>
        <taxon>Spermatophyta</taxon>
        <taxon>Magnoliopsida</taxon>
        <taxon>Liliopsida</taxon>
        <taxon>Poales</taxon>
        <taxon>Poaceae</taxon>
        <taxon>BOP clade</taxon>
        <taxon>Oryzoideae</taxon>
        <taxon>Oryzeae</taxon>
        <taxon>Zizaniinae</taxon>
        <taxon>Zizania</taxon>
    </lineage>
</organism>
<dbReference type="Pfam" id="PF00153">
    <property type="entry name" value="Mito_carr"/>
    <property type="match status" value="1"/>
</dbReference>
<gene>
    <name evidence="11" type="ORF">GUJ93_ZPchr0006g43410</name>
</gene>
<comment type="similarity">
    <text evidence="2 9">Belongs to the mitochondrial carrier (TC 2.A.29) family.</text>
</comment>
<evidence type="ECO:0000256" key="4">
    <source>
        <dbReference type="ARBA" id="ARBA00022737"/>
    </source>
</evidence>
<keyword evidence="4" id="KW-0677">Repeat</keyword>
<keyword evidence="7" id="KW-0496">Mitochondrion</keyword>